<dbReference type="PROSITE" id="PS51257">
    <property type="entry name" value="PROKAR_LIPOPROTEIN"/>
    <property type="match status" value="1"/>
</dbReference>
<dbReference type="OrthoDB" id="7571468at2"/>
<gene>
    <name evidence="2" type="ORF">EWE75_07245</name>
</gene>
<evidence type="ECO:0000313" key="3">
    <source>
        <dbReference type="Proteomes" id="UP000292085"/>
    </source>
</evidence>
<dbReference type="AlphaFoldDB" id="A0A4V2DDJ0"/>
<dbReference type="RefSeq" id="WP_130155991.1">
    <property type="nucleotide sequence ID" value="NZ_SGIS01000008.1"/>
</dbReference>
<reference evidence="2 3" key="1">
    <citation type="submission" date="2019-02" db="EMBL/GenBank/DDBJ databases">
        <authorList>
            <person name="Li Y."/>
        </authorList>
    </citation>
    <scope>NUCLEOTIDE SEQUENCE [LARGE SCALE GENOMIC DNA]</scope>
    <source>
        <strain evidence="2 3">3-7</strain>
    </source>
</reference>
<comment type="caution">
    <text evidence="2">The sequence shown here is derived from an EMBL/GenBank/DDBJ whole genome shotgun (WGS) entry which is preliminary data.</text>
</comment>
<dbReference type="EMBL" id="SGIS01000008">
    <property type="protein sequence ID" value="RZF65158.1"/>
    <property type="molecule type" value="Genomic_DNA"/>
</dbReference>
<name>A0A4V2DDJ0_9SPHN</name>
<feature type="signal peptide" evidence="1">
    <location>
        <begin position="1"/>
        <end position="21"/>
    </location>
</feature>
<organism evidence="2 3">
    <name type="scientific">Sphingomonas populi</name>
    <dbReference type="NCBI Taxonomy" id="2484750"/>
    <lineage>
        <taxon>Bacteria</taxon>
        <taxon>Pseudomonadati</taxon>
        <taxon>Pseudomonadota</taxon>
        <taxon>Alphaproteobacteria</taxon>
        <taxon>Sphingomonadales</taxon>
        <taxon>Sphingomonadaceae</taxon>
        <taxon>Sphingomonas</taxon>
    </lineage>
</organism>
<keyword evidence="3" id="KW-1185">Reference proteome</keyword>
<sequence>MRLRAALTLAAATTACAPAPAPPPITLPAILVRHDEAPYGDLVDHRRVAAMIASLDRLEPAWGKLDVTDYTIAPADDAKLWRAIGAGVPAGWEPVALGVFRPRYGTLRAWQAGKHLFAVLRVDPGIASDIPVLVLRDRGVRQ</sequence>
<proteinExistence type="predicted"/>
<protein>
    <submittedName>
        <fullName evidence="2">Uncharacterized protein</fullName>
    </submittedName>
</protein>
<dbReference type="Proteomes" id="UP000292085">
    <property type="component" value="Unassembled WGS sequence"/>
</dbReference>
<feature type="chain" id="PRO_5020228938" evidence="1">
    <location>
        <begin position="22"/>
        <end position="142"/>
    </location>
</feature>
<evidence type="ECO:0000313" key="2">
    <source>
        <dbReference type="EMBL" id="RZF65158.1"/>
    </source>
</evidence>
<accession>A0A4V2DDJ0</accession>
<evidence type="ECO:0000256" key="1">
    <source>
        <dbReference type="SAM" id="SignalP"/>
    </source>
</evidence>
<keyword evidence="1" id="KW-0732">Signal</keyword>